<dbReference type="Proteomes" id="UP001230504">
    <property type="component" value="Unassembled WGS sequence"/>
</dbReference>
<dbReference type="GeneID" id="85448764"/>
<dbReference type="Gene3D" id="3.40.309.10">
    <property type="entry name" value="Aldehyde Dehydrogenase, Chain A, domain 2"/>
    <property type="match status" value="1"/>
</dbReference>
<evidence type="ECO:0000313" key="1">
    <source>
        <dbReference type="EMBL" id="KAK1569636.1"/>
    </source>
</evidence>
<reference evidence="1" key="1">
    <citation type="submission" date="2021-06" db="EMBL/GenBank/DDBJ databases">
        <title>Comparative genomics, transcriptomics and evolutionary studies reveal genomic signatures of adaptation to plant cell wall in hemibiotrophic fungi.</title>
        <authorList>
            <consortium name="DOE Joint Genome Institute"/>
            <person name="Baroncelli R."/>
            <person name="Diaz J.F."/>
            <person name="Benocci T."/>
            <person name="Peng M."/>
            <person name="Battaglia E."/>
            <person name="Haridas S."/>
            <person name="Andreopoulos W."/>
            <person name="Labutti K."/>
            <person name="Pangilinan J."/>
            <person name="Floch G.L."/>
            <person name="Makela M.R."/>
            <person name="Henrissat B."/>
            <person name="Grigoriev I.V."/>
            <person name="Crouch J.A."/>
            <person name="De Vries R.P."/>
            <person name="Sukno S.A."/>
            <person name="Thon M.R."/>
        </authorList>
    </citation>
    <scope>NUCLEOTIDE SEQUENCE</scope>
    <source>
        <strain evidence="1">CBS 125086</strain>
    </source>
</reference>
<organism evidence="1 2">
    <name type="scientific">Colletotrichum navitas</name>
    <dbReference type="NCBI Taxonomy" id="681940"/>
    <lineage>
        <taxon>Eukaryota</taxon>
        <taxon>Fungi</taxon>
        <taxon>Dikarya</taxon>
        <taxon>Ascomycota</taxon>
        <taxon>Pezizomycotina</taxon>
        <taxon>Sordariomycetes</taxon>
        <taxon>Hypocreomycetidae</taxon>
        <taxon>Glomerellales</taxon>
        <taxon>Glomerellaceae</taxon>
        <taxon>Colletotrichum</taxon>
        <taxon>Colletotrichum graminicola species complex</taxon>
    </lineage>
</organism>
<dbReference type="InterPro" id="IPR016161">
    <property type="entry name" value="Ald_DH/histidinol_DH"/>
</dbReference>
<dbReference type="InterPro" id="IPR016163">
    <property type="entry name" value="Ald_DH_C"/>
</dbReference>
<dbReference type="SUPFAM" id="SSF53720">
    <property type="entry name" value="ALDH-like"/>
    <property type="match status" value="1"/>
</dbReference>
<keyword evidence="2" id="KW-1185">Reference proteome</keyword>
<proteinExistence type="predicted"/>
<dbReference type="GO" id="GO:0016620">
    <property type="term" value="F:oxidoreductase activity, acting on the aldehyde or oxo group of donors, NAD or NADP as acceptor"/>
    <property type="evidence" value="ECO:0007669"/>
    <property type="project" value="InterPro"/>
</dbReference>
<accession>A0AAD8PKX5</accession>
<dbReference type="EMBL" id="JAHLJV010000127">
    <property type="protein sequence ID" value="KAK1569636.1"/>
    <property type="molecule type" value="Genomic_DNA"/>
</dbReference>
<name>A0AAD8PKX5_9PEZI</name>
<evidence type="ECO:0000313" key="2">
    <source>
        <dbReference type="Proteomes" id="UP001230504"/>
    </source>
</evidence>
<protein>
    <submittedName>
        <fullName evidence="1">Uncharacterized protein</fullName>
    </submittedName>
</protein>
<gene>
    <name evidence="1" type="ORF">LY79DRAFT_679581</name>
</gene>
<sequence length="336" mass="36272">MSSSSSTGPRPQAHDVLVQFNVKHVVPVDRDLGMLAAHHQAIEVAIVALCLQVIESLAGLTNNQDAGFALREDKSLLWVEYFGENLAQSNAELRRGGYNPGPTGDMGYLSMTLRVGVASCLGLADGKRHIHPEHPKGHYFTPTLLVDVTPDMDIANEECFVTWDVNLDAGGSSVLVFVALELRQPDVVFEQLVHCQRYLVLLLGGLPGVVRVRRLLLLEQPGVGLDGVRCAERDAGSELGAMGNPGINDLDACFDDVLKREAGAEVPDSLRGAFHKFCLRFNGRPSSIASTAAASLDHRANDGIYTSFMSTDPLSNTKRSTTITSRLLPPSSDLTD</sequence>
<comment type="caution">
    <text evidence="1">The sequence shown here is derived from an EMBL/GenBank/DDBJ whole genome shotgun (WGS) entry which is preliminary data.</text>
</comment>
<dbReference type="AlphaFoldDB" id="A0AAD8PKX5"/>
<dbReference type="RefSeq" id="XP_060407851.1">
    <property type="nucleotide sequence ID" value="XM_060564524.1"/>
</dbReference>